<protein>
    <submittedName>
        <fullName evidence="1">Uncharacterized protein</fullName>
    </submittedName>
</protein>
<dbReference type="HOGENOM" id="CLU_3341715_0_0_5"/>
<dbReference type="Proteomes" id="UP000010077">
    <property type="component" value="Chromosome"/>
</dbReference>
<organism evidence="1 2">
    <name type="scientific">Candidatus Endolissoclinum faulkneri L2</name>
    <dbReference type="NCBI Taxonomy" id="1193729"/>
    <lineage>
        <taxon>Bacteria</taxon>
        <taxon>Pseudomonadati</taxon>
        <taxon>Pseudomonadota</taxon>
        <taxon>Alphaproteobacteria</taxon>
        <taxon>Rhodospirillales</taxon>
        <taxon>Rhodospirillaceae</taxon>
        <taxon>Candidatus Endolissoclinum</taxon>
    </lineage>
</organism>
<dbReference type="KEGG" id="thal:A1OE_1325"/>
<evidence type="ECO:0000313" key="2">
    <source>
        <dbReference type="Proteomes" id="UP000010077"/>
    </source>
</evidence>
<keyword evidence="2" id="KW-1185">Reference proteome</keyword>
<sequence>MSYLKKKSLSNINHTNETSINFKKCLNFSLGAKFLGN</sequence>
<gene>
    <name evidence="1" type="ORF">A1OE_1325</name>
</gene>
<proteinExistence type="predicted"/>
<evidence type="ECO:0000313" key="1">
    <source>
        <dbReference type="EMBL" id="AFX99498.1"/>
    </source>
</evidence>
<dbReference type="EMBL" id="CP003539">
    <property type="protein sequence ID" value="AFX99498.1"/>
    <property type="molecule type" value="Genomic_DNA"/>
</dbReference>
<name>K7Z5X4_9PROT</name>
<dbReference type="AlphaFoldDB" id="K7Z5X4"/>
<reference evidence="1 2" key="1">
    <citation type="journal article" date="2012" name="Proc. Natl. Acad. Sci. U.S.A.">
        <title>Genome streamlining and chemical defense in a coral reef symbiosis.</title>
        <authorList>
            <person name="Kwan J.C."/>
            <person name="Donia M.S."/>
            <person name="Han A.W."/>
            <person name="Hirose E."/>
            <person name="Haygood M.G."/>
            <person name="Schmidt E.W."/>
        </authorList>
    </citation>
    <scope>NUCLEOTIDE SEQUENCE [LARGE SCALE GENOMIC DNA]</scope>
    <source>
        <strain evidence="1 2">L2</strain>
    </source>
</reference>
<accession>K7Z5X4</accession>